<gene>
    <name evidence="1" type="ORF">GCM10010985_58940</name>
</gene>
<proteinExistence type="predicted"/>
<organism evidence="1 2">
    <name type="scientific">Caballeronia grimmiae</name>
    <dbReference type="NCBI Taxonomy" id="1071679"/>
    <lineage>
        <taxon>Bacteria</taxon>
        <taxon>Pseudomonadati</taxon>
        <taxon>Pseudomonadota</taxon>
        <taxon>Betaproteobacteria</taxon>
        <taxon>Burkholderiales</taxon>
        <taxon>Burkholderiaceae</taxon>
        <taxon>Caballeronia</taxon>
    </lineage>
</organism>
<evidence type="ECO:0000313" key="2">
    <source>
        <dbReference type="Proteomes" id="UP000597138"/>
    </source>
</evidence>
<dbReference type="Proteomes" id="UP000597138">
    <property type="component" value="Unassembled WGS sequence"/>
</dbReference>
<protein>
    <submittedName>
        <fullName evidence="1">Uncharacterized protein</fullName>
    </submittedName>
</protein>
<keyword evidence="2" id="KW-1185">Reference proteome</keyword>
<dbReference type="EMBL" id="BMEG01000017">
    <property type="protein sequence ID" value="GGD96512.1"/>
    <property type="molecule type" value="Genomic_DNA"/>
</dbReference>
<accession>A0ABQ1S758</accession>
<comment type="caution">
    <text evidence="1">The sequence shown here is derived from an EMBL/GenBank/DDBJ whole genome shotgun (WGS) entry which is preliminary data.</text>
</comment>
<name>A0ABQ1S758_9BURK</name>
<sequence length="74" mass="8586">MTRRDTLRRAVAQIMWISAIWEARTDIDQDSHELFTDVVQCRLSQQFPGDRIEHGETPERSIARVLECVTFGVP</sequence>
<reference evidence="2" key="1">
    <citation type="journal article" date="2019" name="Int. J. Syst. Evol. Microbiol.">
        <title>The Global Catalogue of Microorganisms (GCM) 10K type strain sequencing project: providing services to taxonomists for standard genome sequencing and annotation.</title>
        <authorList>
            <consortium name="The Broad Institute Genomics Platform"/>
            <consortium name="The Broad Institute Genome Sequencing Center for Infectious Disease"/>
            <person name="Wu L."/>
            <person name="Ma J."/>
        </authorList>
    </citation>
    <scope>NUCLEOTIDE SEQUENCE [LARGE SCALE GENOMIC DNA]</scope>
    <source>
        <strain evidence="2">CGMCC 1.11013</strain>
    </source>
</reference>
<evidence type="ECO:0000313" key="1">
    <source>
        <dbReference type="EMBL" id="GGD96512.1"/>
    </source>
</evidence>